<evidence type="ECO:0000259" key="2">
    <source>
        <dbReference type="Pfam" id="PF20151"/>
    </source>
</evidence>
<feature type="transmembrane region" description="Helical" evidence="1">
    <location>
        <begin position="172"/>
        <end position="192"/>
    </location>
</feature>
<feature type="transmembrane region" description="Helical" evidence="1">
    <location>
        <begin position="204"/>
        <end position="227"/>
    </location>
</feature>
<feature type="transmembrane region" description="Helical" evidence="1">
    <location>
        <begin position="233"/>
        <end position="254"/>
    </location>
</feature>
<protein>
    <recommendedName>
        <fullName evidence="2">DUF6533 domain-containing protein</fullName>
    </recommendedName>
</protein>
<sequence length="267" mass="29193">MSFPAPSNEVGQVILNQNYGLCCSVSLVFFDYVITLPQEIDLIWSTKWTPGKGLFVFIRYVGLLAAAVSLYVRFGANVTPLSCTVATWCSLSSVYLVSVATGLVLALRTWAIWNRTRWCAALVGVVWLAASTGTIVYTVISLAGSSQYGNFDGLPGCMVADTPATADVVAKVYSFGVAYEPIIFIMTIIRGFRHLSNPSAMMKVLYRDAFCASVCMLTFAIIDLVLANSDSSLFLIFDLIGFAFSFIVPCRIILNVRQSTMDLSPWD</sequence>
<evidence type="ECO:0000256" key="1">
    <source>
        <dbReference type="SAM" id="Phobius"/>
    </source>
</evidence>
<dbReference type="Pfam" id="PF20151">
    <property type="entry name" value="DUF6533"/>
    <property type="match status" value="1"/>
</dbReference>
<proteinExistence type="predicted"/>
<evidence type="ECO:0000313" key="3">
    <source>
        <dbReference type="EMBL" id="KZP01269.1"/>
    </source>
</evidence>
<feature type="transmembrane region" description="Helical" evidence="1">
    <location>
        <begin position="119"/>
        <end position="140"/>
    </location>
</feature>
<dbReference type="STRING" id="1330018.A0A167RTM4"/>
<name>A0A167RTM4_CALVF</name>
<keyword evidence="4" id="KW-1185">Reference proteome</keyword>
<dbReference type="OrthoDB" id="3251775at2759"/>
<dbReference type="InterPro" id="IPR045340">
    <property type="entry name" value="DUF6533"/>
</dbReference>
<keyword evidence="1" id="KW-0812">Transmembrane</keyword>
<gene>
    <name evidence="3" type="ORF">CALVIDRAFT_129211</name>
</gene>
<dbReference type="AlphaFoldDB" id="A0A167RTM4"/>
<dbReference type="EMBL" id="KV417267">
    <property type="protein sequence ID" value="KZP01269.1"/>
    <property type="molecule type" value="Genomic_DNA"/>
</dbReference>
<reference evidence="3 4" key="1">
    <citation type="journal article" date="2016" name="Mol. Biol. Evol.">
        <title>Comparative Genomics of Early-Diverging Mushroom-Forming Fungi Provides Insights into the Origins of Lignocellulose Decay Capabilities.</title>
        <authorList>
            <person name="Nagy L.G."/>
            <person name="Riley R."/>
            <person name="Tritt A."/>
            <person name="Adam C."/>
            <person name="Daum C."/>
            <person name="Floudas D."/>
            <person name="Sun H."/>
            <person name="Yadav J.S."/>
            <person name="Pangilinan J."/>
            <person name="Larsson K.H."/>
            <person name="Matsuura K."/>
            <person name="Barry K."/>
            <person name="Labutti K."/>
            <person name="Kuo R."/>
            <person name="Ohm R.A."/>
            <person name="Bhattacharya S.S."/>
            <person name="Shirouzu T."/>
            <person name="Yoshinaga Y."/>
            <person name="Martin F.M."/>
            <person name="Grigoriev I.V."/>
            <person name="Hibbett D.S."/>
        </authorList>
    </citation>
    <scope>NUCLEOTIDE SEQUENCE [LARGE SCALE GENOMIC DNA]</scope>
    <source>
        <strain evidence="3 4">TUFC12733</strain>
    </source>
</reference>
<evidence type="ECO:0000313" key="4">
    <source>
        <dbReference type="Proteomes" id="UP000076738"/>
    </source>
</evidence>
<accession>A0A167RTM4</accession>
<organism evidence="3 4">
    <name type="scientific">Calocera viscosa (strain TUFC12733)</name>
    <dbReference type="NCBI Taxonomy" id="1330018"/>
    <lineage>
        <taxon>Eukaryota</taxon>
        <taxon>Fungi</taxon>
        <taxon>Dikarya</taxon>
        <taxon>Basidiomycota</taxon>
        <taxon>Agaricomycotina</taxon>
        <taxon>Dacrymycetes</taxon>
        <taxon>Dacrymycetales</taxon>
        <taxon>Dacrymycetaceae</taxon>
        <taxon>Calocera</taxon>
    </lineage>
</organism>
<feature type="domain" description="DUF6533" evidence="2">
    <location>
        <begin position="19"/>
        <end position="64"/>
    </location>
</feature>
<feature type="transmembrane region" description="Helical" evidence="1">
    <location>
        <begin position="54"/>
        <end position="73"/>
    </location>
</feature>
<dbReference type="Proteomes" id="UP000076738">
    <property type="component" value="Unassembled WGS sequence"/>
</dbReference>
<keyword evidence="1" id="KW-0472">Membrane</keyword>
<feature type="transmembrane region" description="Helical" evidence="1">
    <location>
        <begin position="85"/>
        <end position="107"/>
    </location>
</feature>
<keyword evidence="1" id="KW-1133">Transmembrane helix</keyword>